<evidence type="ECO:0000313" key="2">
    <source>
        <dbReference type="Proteomes" id="UP001446871"/>
    </source>
</evidence>
<evidence type="ECO:0000313" key="1">
    <source>
        <dbReference type="EMBL" id="KAK8082543.1"/>
    </source>
</evidence>
<organism evidence="1 2">
    <name type="scientific">Apiospora saccharicola</name>
    <dbReference type="NCBI Taxonomy" id="335842"/>
    <lineage>
        <taxon>Eukaryota</taxon>
        <taxon>Fungi</taxon>
        <taxon>Dikarya</taxon>
        <taxon>Ascomycota</taxon>
        <taxon>Pezizomycotina</taxon>
        <taxon>Sordariomycetes</taxon>
        <taxon>Xylariomycetidae</taxon>
        <taxon>Amphisphaeriales</taxon>
        <taxon>Apiosporaceae</taxon>
        <taxon>Apiospora</taxon>
    </lineage>
</organism>
<proteinExistence type="predicted"/>
<dbReference type="EMBL" id="JAQQWM010000001">
    <property type="protein sequence ID" value="KAK8082543.1"/>
    <property type="molecule type" value="Genomic_DNA"/>
</dbReference>
<sequence length="60" mass="7030">MFVIFTLPLSMAFNFRAGCKKQKMHGMGLCLFQSFRLLRATSHLNLINRIQDLDTCFKYL</sequence>
<keyword evidence="2" id="KW-1185">Reference proteome</keyword>
<accession>A0ABR1WGB0</accession>
<name>A0ABR1WGB0_9PEZI</name>
<protein>
    <submittedName>
        <fullName evidence="1">Uncharacterized protein</fullName>
    </submittedName>
</protein>
<reference evidence="1 2" key="1">
    <citation type="submission" date="2023-01" db="EMBL/GenBank/DDBJ databases">
        <title>Analysis of 21 Apiospora genomes using comparative genomics revels a genus with tremendous synthesis potential of carbohydrate active enzymes and secondary metabolites.</title>
        <authorList>
            <person name="Sorensen T."/>
        </authorList>
    </citation>
    <scope>NUCLEOTIDE SEQUENCE [LARGE SCALE GENOMIC DNA]</scope>
    <source>
        <strain evidence="1 2">CBS 83171</strain>
    </source>
</reference>
<dbReference type="Proteomes" id="UP001446871">
    <property type="component" value="Unassembled WGS sequence"/>
</dbReference>
<gene>
    <name evidence="1" type="ORF">PG996_001324</name>
</gene>
<comment type="caution">
    <text evidence="1">The sequence shown here is derived from an EMBL/GenBank/DDBJ whole genome shotgun (WGS) entry which is preliminary data.</text>
</comment>